<evidence type="ECO:0000259" key="13">
    <source>
        <dbReference type="Pfam" id="PF12627"/>
    </source>
</evidence>
<keyword evidence="5 11" id="KW-0479">Metal-binding</keyword>
<dbReference type="GO" id="GO:0042245">
    <property type="term" value="P:RNA repair"/>
    <property type="evidence" value="ECO:0007669"/>
    <property type="project" value="UniProtKB-KW"/>
</dbReference>
<dbReference type="SUPFAM" id="SSF81301">
    <property type="entry name" value="Nucleotidyltransferase"/>
    <property type="match status" value="1"/>
</dbReference>
<comment type="catalytic activity">
    <reaction evidence="11">
        <text>a tRNA precursor + 2 CTP + ATP = a tRNA with a 3' CCA end + 3 diphosphate</text>
        <dbReference type="Rhea" id="RHEA:14433"/>
        <dbReference type="Rhea" id="RHEA-COMP:10465"/>
        <dbReference type="Rhea" id="RHEA-COMP:10468"/>
        <dbReference type="ChEBI" id="CHEBI:30616"/>
        <dbReference type="ChEBI" id="CHEBI:33019"/>
        <dbReference type="ChEBI" id="CHEBI:37563"/>
        <dbReference type="ChEBI" id="CHEBI:74896"/>
        <dbReference type="ChEBI" id="CHEBI:83071"/>
        <dbReference type="EC" id="2.7.7.72"/>
    </reaction>
</comment>
<evidence type="ECO:0000313" key="15">
    <source>
        <dbReference type="EMBL" id="MDK7186465.1"/>
    </source>
</evidence>
<dbReference type="SUPFAM" id="SSF81891">
    <property type="entry name" value="Poly A polymerase C-terminal region-like"/>
    <property type="match status" value="1"/>
</dbReference>
<reference evidence="15" key="1">
    <citation type="submission" date="2023-05" db="EMBL/GenBank/DDBJ databases">
        <title>Cataloging the Phylogenetic Diversity of Human Bladder Bacteria.</title>
        <authorList>
            <person name="Du J."/>
        </authorList>
    </citation>
    <scope>NUCLEOTIDE SEQUENCE</scope>
    <source>
        <strain evidence="15">UMB1231</strain>
    </source>
</reference>
<dbReference type="InterPro" id="IPR050264">
    <property type="entry name" value="Bact_CCA-adding_enz_type3_sf"/>
</dbReference>
<proteinExistence type="inferred from homology"/>
<dbReference type="GO" id="GO:0001680">
    <property type="term" value="P:tRNA 3'-terminal CCA addition"/>
    <property type="evidence" value="ECO:0007669"/>
    <property type="project" value="UniProtKB-UniRule"/>
</dbReference>
<dbReference type="InterPro" id="IPR032810">
    <property type="entry name" value="CCA-adding_enz_C"/>
</dbReference>
<dbReference type="GO" id="GO:0000049">
    <property type="term" value="F:tRNA binding"/>
    <property type="evidence" value="ECO:0007669"/>
    <property type="project" value="UniProtKB-UniRule"/>
</dbReference>
<evidence type="ECO:0000259" key="14">
    <source>
        <dbReference type="Pfam" id="PF13735"/>
    </source>
</evidence>
<evidence type="ECO:0000256" key="8">
    <source>
        <dbReference type="ARBA" id="ARBA00022840"/>
    </source>
</evidence>
<dbReference type="EC" id="2.7.7.72" evidence="11"/>
<feature type="domain" description="Poly A polymerase head" evidence="12">
    <location>
        <begin position="27"/>
        <end position="147"/>
    </location>
</feature>
<dbReference type="GO" id="GO:0000287">
    <property type="term" value="F:magnesium ion binding"/>
    <property type="evidence" value="ECO:0007669"/>
    <property type="project" value="UniProtKB-UniRule"/>
</dbReference>
<evidence type="ECO:0000256" key="9">
    <source>
        <dbReference type="ARBA" id="ARBA00022842"/>
    </source>
</evidence>
<comment type="catalytic activity">
    <reaction evidence="11">
        <text>a tRNA with a 3' CCA end + 2 CTP + ATP = a tRNA with a 3' CCACCA end + 3 diphosphate</text>
        <dbReference type="Rhea" id="RHEA:76235"/>
        <dbReference type="Rhea" id="RHEA-COMP:10468"/>
        <dbReference type="Rhea" id="RHEA-COMP:18655"/>
        <dbReference type="ChEBI" id="CHEBI:30616"/>
        <dbReference type="ChEBI" id="CHEBI:33019"/>
        <dbReference type="ChEBI" id="CHEBI:37563"/>
        <dbReference type="ChEBI" id="CHEBI:83071"/>
        <dbReference type="ChEBI" id="CHEBI:195187"/>
    </reaction>
</comment>
<feature type="domain" description="tRNA nucleotidyltransferase/poly(A) polymerase RNA and SrmB- binding" evidence="13">
    <location>
        <begin position="174"/>
        <end position="230"/>
    </location>
</feature>
<dbReference type="InterPro" id="IPR043519">
    <property type="entry name" value="NT_sf"/>
</dbReference>
<feature type="binding site" evidence="11">
    <location>
        <position position="116"/>
    </location>
    <ligand>
        <name>ATP</name>
        <dbReference type="ChEBI" id="CHEBI:30616"/>
    </ligand>
</feature>
<accession>A0AAJ1Q4K1</accession>
<dbReference type="AlphaFoldDB" id="A0AAJ1Q4K1"/>
<comment type="caution">
    <text evidence="15">The sequence shown here is derived from an EMBL/GenBank/DDBJ whole genome shotgun (WGS) entry which is preliminary data.</text>
</comment>
<feature type="binding site" evidence="11">
    <location>
        <position position="162"/>
    </location>
    <ligand>
        <name>CTP</name>
        <dbReference type="ChEBI" id="CHEBI:37563"/>
    </ligand>
</feature>
<comment type="subunit">
    <text evidence="11">Homodimer.</text>
</comment>
<evidence type="ECO:0000259" key="12">
    <source>
        <dbReference type="Pfam" id="PF01743"/>
    </source>
</evidence>
<dbReference type="Gene3D" id="3.30.460.10">
    <property type="entry name" value="Beta Polymerase, domain 2"/>
    <property type="match status" value="1"/>
</dbReference>
<evidence type="ECO:0000256" key="5">
    <source>
        <dbReference type="ARBA" id="ARBA00022723"/>
    </source>
</evidence>
<keyword evidence="3 11" id="KW-0819">tRNA processing</keyword>
<dbReference type="InterPro" id="IPR032828">
    <property type="entry name" value="PolyA_RNA-bd"/>
</dbReference>
<feature type="binding site" evidence="11">
    <location>
        <position position="32"/>
    </location>
    <ligand>
        <name>CTP</name>
        <dbReference type="ChEBI" id="CHEBI:37563"/>
    </ligand>
</feature>
<evidence type="ECO:0000256" key="2">
    <source>
        <dbReference type="ARBA" id="ARBA00022679"/>
    </source>
</evidence>
<sequence>MKLDLTDPLFLKAIPVLKELESHGYEAYFVGGCVRDSLLNKGISDIDIATSAFPEEVQSIFPKHFDVGLEHGTVVVLFHGESYEITTFRTESTYSDYRRPDQVSFVRDLVEDTKRRDFTINAMALDARGVLFDYHDGLKDLEDQKIRAVGQAHDRFQEDALRMMRAIRFASQLGFELESQTYIAIQALSKNLAYISIERIRIEFEKTMLGRHFNCCLPLIKESHLLDHFPLYNGQRYCLGMDALANEISDLKDYSIVQAWAFLLRGMELSESSDRQNLLKKWTLSNQRINQIQEYYQLIVNVENGAIQPIDLYSFSSQSIELLEDYLIAKEQKSLAALIRDHFDSLAIHDRKELALNGSDIMQILDMHHGGPLIGQILDYLETQVIKNNLRNDRLILEKAVQDYSKSYNDS</sequence>
<dbReference type="GO" id="GO:0004810">
    <property type="term" value="F:CCA tRNA nucleotidyltransferase activity"/>
    <property type="evidence" value="ECO:0007669"/>
    <property type="project" value="UniProtKB-UniRule"/>
</dbReference>
<evidence type="ECO:0000313" key="16">
    <source>
        <dbReference type="Proteomes" id="UP001229251"/>
    </source>
</evidence>
<feature type="binding site" evidence="11">
    <location>
        <position position="32"/>
    </location>
    <ligand>
        <name>ATP</name>
        <dbReference type="ChEBI" id="CHEBI:30616"/>
    </ligand>
</feature>
<feature type="binding site" evidence="11">
    <location>
        <position position="168"/>
    </location>
    <ligand>
        <name>CTP</name>
        <dbReference type="ChEBI" id="CHEBI:37563"/>
    </ligand>
</feature>
<feature type="binding site" evidence="11">
    <location>
        <position position="35"/>
    </location>
    <ligand>
        <name>ATP</name>
        <dbReference type="ChEBI" id="CHEBI:30616"/>
    </ligand>
</feature>
<feature type="binding site" evidence="11">
    <location>
        <position position="47"/>
    </location>
    <ligand>
        <name>Mg(2+)</name>
        <dbReference type="ChEBI" id="CHEBI:18420"/>
    </ligand>
</feature>
<dbReference type="EMBL" id="JASOOE010000001">
    <property type="protein sequence ID" value="MDK7186465.1"/>
    <property type="molecule type" value="Genomic_DNA"/>
</dbReference>
<dbReference type="RefSeq" id="WP_006907519.1">
    <property type="nucleotide sequence ID" value="NZ_JASOOE010000001.1"/>
</dbReference>
<feature type="binding site" evidence="11">
    <location>
        <position position="162"/>
    </location>
    <ligand>
        <name>ATP</name>
        <dbReference type="ChEBI" id="CHEBI:30616"/>
    </ligand>
</feature>
<feature type="domain" description="CCA-adding enzyme C-terminal" evidence="14">
    <location>
        <begin position="258"/>
        <end position="400"/>
    </location>
</feature>
<dbReference type="Pfam" id="PF01743">
    <property type="entry name" value="PolyA_pol"/>
    <property type="match status" value="1"/>
</dbReference>
<comment type="function">
    <text evidence="11">Catalyzes the addition and repair of the essential 3'-terminal CCA sequence in tRNAs without using a nucleic acid template. Adds these three nucleotides in the order of C, C, and A to the tRNA nucleotide-73, using CTP and ATP as substrates and producing inorganic pyrophosphate. tRNA 3'-terminal CCA addition is required both for tRNA processing and repair. Also involved in tRNA surveillance by mediating tandem CCA addition to generate a CCACCA at the 3' terminus of unstable tRNAs. While stable tRNAs receive only 3'-terminal CCA, unstable tRNAs are marked with CCACCA and rapidly degraded.</text>
</comment>
<dbReference type="Gene3D" id="1.10.246.80">
    <property type="match status" value="1"/>
</dbReference>
<organism evidence="15 16">
    <name type="scientific">Facklamia hominis</name>
    <dbReference type="NCBI Taxonomy" id="178214"/>
    <lineage>
        <taxon>Bacteria</taxon>
        <taxon>Bacillati</taxon>
        <taxon>Bacillota</taxon>
        <taxon>Bacilli</taxon>
        <taxon>Lactobacillales</taxon>
        <taxon>Aerococcaceae</taxon>
        <taxon>Facklamia</taxon>
    </lineage>
</organism>
<evidence type="ECO:0000256" key="10">
    <source>
        <dbReference type="ARBA" id="ARBA00022884"/>
    </source>
</evidence>
<keyword evidence="6 11" id="KW-0547">Nucleotide-binding</keyword>
<feature type="binding site" evidence="11">
    <location>
        <position position="168"/>
    </location>
    <ligand>
        <name>ATP</name>
        <dbReference type="ChEBI" id="CHEBI:30616"/>
    </ligand>
</feature>
<name>A0AAJ1Q4K1_9LACT</name>
<dbReference type="HAMAP" id="MF_01263">
    <property type="entry name" value="CCA_bact_type3"/>
    <property type="match status" value="1"/>
</dbReference>
<evidence type="ECO:0000256" key="11">
    <source>
        <dbReference type="HAMAP-Rule" id="MF_01263"/>
    </source>
</evidence>
<feature type="binding site" evidence="11">
    <location>
        <position position="45"/>
    </location>
    <ligand>
        <name>Mg(2+)</name>
        <dbReference type="ChEBI" id="CHEBI:18420"/>
    </ligand>
</feature>
<dbReference type="Proteomes" id="UP001229251">
    <property type="component" value="Unassembled WGS sequence"/>
</dbReference>
<dbReference type="PANTHER" id="PTHR46173">
    <property type="entry name" value="CCA TRNA NUCLEOTIDYLTRANSFERASE 1, MITOCHONDRIAL"/>
    <property type="match status" value="1"/>
</dbReference>
<dbReference type="Pfam" id="PF12627">
    <property type="entry name" value="PolyA_pol_RNAbd"/>
    <property type="match status" value="1"/>
</dbReference>
<dbReference type="NCBIfam" id="NF009814">
    <property type="entry name" value="PRK13299.1"/>
    <property type="match status" value="1"/>
</dbReference>
<dbReference type="Pfam" id="PF13735">
    <property type="entry name" value="tRNA_NucTran2_2"/>
    <property type="match status" value="1"/>
</dbReference>
<keyword evidence="4 11" id="KW-0548">Nucleotidyltransferase</keyword>
<evidence type="ECO:0000256" key="3">
    <source>
        <dbReference type="ARBA" id="ARBA00022694"/>
    </source>
</evidence>
<keyword evidence="10 11" id="KW-0694">RNA-binding</keyword>
<feature type="binding site" evidence="11">
    <location>
        <position position="159"/>
    </location>
    <ligand>
        <name>CTP</name>
        <dbReference type="ChEBI" id="CHEBI:37563"/>
    </ligand>
</feature>
<comment type="similarity">
    <text evidence="11">Belongs to the tRNA nucleotidyltransferase/poly(A) polymerase family. Bacterial CCA-adding enzyme type 3 subfamily.</text>
</comment>
<protein>
    <recommendedName>
        <fullName evidence="11">CCA-adding enzyme</fullName>
        <ecNumber evidence="11">2.7.7.72</ecNumber>
    </recommendedName>
    <alternativeName>
        <fullName evidence="11">CCA tRNA nucleotidyltransferase</fullName>
    </alternativeName>
    <alternativeName>
        <fullName evidence="11">tRNA CCA-pyrophosphorylase</fullName>
    </alternativeName>
    <alternativeName>
        <fullName evidence="11">tRNA adenylyl-/cytidylyl- transferase</fullName>
    </alternativeName>
    <alternativeName>
        <fullName evidence="11">tRNA nucleotidyltransferase</fullName>
    </alternativeName>
    <alternativeName>
        <fullName evidence="11">tRNA-NT</fullName>
    </alternativeName>
</protein>
<feature type="binding site" evidence="11">
    <location>
        <position position="116"/>
    </location>
    <ligand>
        <name>CTP</name>
        <dbReference type="ChEBI" id="CHEBI:37563"/>
    </ligand>
</feature>
<evidence type="ECO:0000256" key="6">
    <source>
        <dbReference type="ARBA" id="ARBA00022741"/>
    </source>
</evidence>
<keyword evidence="2 11" id="KW-0808">Transferase</keyword>
<dbReference type="InterPro" id="IPR002646">
    <property type="entry name" value="PolA_pol_head_dom"/>
</dbReference>
<comment type="cofactor">
    <cofactor evidence="1 11">
        <name>Mg(2+)</name>
        <dbReference type="ChEBI" id="CHEBI:18420"/>
    </cofactor>
</comment>
<dbReference type="InterPro" id="IPR023068">
    <property type="entry name" value="CCA-adding_enz_firmicutes"/>
</dbReference>
<evidence type="ECO:0000256" key="7">
    <source>
        <dbReference type="ARBA" id="ARBA00022800"/>
    </source>
</evidence>
<dbReference type="Gene3D" id="1.10.3090.10">
    <property type="entry name" value="cca-adding enzyme, domain 2"/>
    <property type="match status" value="1"/>
</dbReference>
<dbReference type="PANTHER" id="PTHR46173:SF1">
    <property type="entry name" value="CCA TRNA NUCLEOTIDYLTRANSFERASE 1, MITOCHONDRIAL"/>
    <property type="match status" value="1"/>
</dbReference>
<keyword evidence="7 11" id="KW-0692">RNA repair</keyword>
<feature type="binding site" evidence="11">
    <location>
        <position position="165"/>
    </location>
    <ligand>
        <name>ATP</name>
        <dbReference type="ChEBI" id="CHEBI:30616"/>
    </ligand>
</feature>
<gene>
    <name evidence="11" type="primary">cca</name>
    <name evidence="15" type="ORF">QP433_00540</name>
</gene>
<evidence type="ECO:0000256" key="4">
    <source>
        <dbReference type="ARBA" id="ARBA00022695"/>
    </source>
</evidence>
<feature type="binding site" evidence="11">
    <location>
        <position position="159"/>
    </location>
    <ligand>
        <name>ATP</name>
        <dbReference type="ChEBI" id="CHEBI:30616"/>
    </ligand>
</feature>
<dbReference type="Gene3D" id="1.20.58.560">
    <property type="match status" value="1"/>
</dbReference>
<dbReference type="GO" id="GO:0005524">
    <property type="term" value="F:ATP binding"/>
    <property type="evidence" value="ECO:0007669"/>
    <property type="project" value="UniProtKB-UniRule"/>
</dbReference>
<keyword evidence="8 11" id="KW-0067">ATP-binding</keyword>
<dbReference type="CDD" id="cd05398">
    <property type="entry name" value="NT_ClassII-CCAase"/>
    <property type="match status" value="1"/>
</dbReference>
<feature type="binding site" evidence="11">
    <location>
        <position position="35"/>
    </location>
    <ligand>
        <name>CTP</name>
        <dbReference type="ChEBI" id="CHEBI:37563"/>
    </ligand>
</feature>
<comment type="miscellaneous">
    <text evidence="11">A single active site specifically recognizes both ATP and CTP and is responsible for their addition.</text>
</comment>
<evidence type="ECO:0000256" key="1">
    <source>
        <dbReference type="ARBA" id="ARBA00001946"/>
    </source>
</evidence>
<feature type="binding site" evidence="11">
    <location>
        <position position="165"/>
    </location>
    <ligand>
        <name>CTP</name>
        <dbReference type="ChEBI" id="CHEBI:37563"/>
    </ligand>
</feature>
<keyword evidence="9 11" id="KW-0460">Magnesium</keyword>